<name>A0A2N9JIC0_9ACTN</name>
<gene>
    <name evidence="1" type="ORF">MPLG2_2496</name>
</gene>
<evidence type="ECO:0000313" key="1">
    <source>
        <dbReference type="EMBL" id="SPD87526.1"/>
    </source>
</evidence>
<dbReference type="EMBL" id="LT985188">
    <property type="protein sequence ID" value="SPD87526.1"/>
    <property type="molecule type" value="Genomic_DNA"/>
</dbReference>
<dbReference type="KEGG" id="mgg:MPLG2_2496"/>
<protein>
    <submittedName>
        <fullName evidence="1">Transcriptional regulator</fullName>
    </submittedName>
</protein>
<evidence type="ECO:0000313" key="2">
    <source>
        <dbReference type="Proteomes" id="UP000238164"/>
    </source>
</evidence>
<dbReference type="AlphaFoldDB" id="A0A2N9JIC0"/>
<sequence length="67" mass="6957">MVAVIEALSSQVSTRLSSDVQQQRLIRQAGLAGSLGRPVRLTPGGASYADTEAKARGGCCSWPPRSG</sequence>
<reference evidence="1 2" key="1">
    <citation type="submission" date="2018-02" db="EMBL/GenBank/DDBJ databases">
        <authorList>
            <person name="Cohen D.B."/>
            <person name="Kent A.D."/>
        </authorList>
    </citation>
    <scope>NUCLEOTIDE SEQUENCE [LARGE SCALE GENOMIC DNA]</scope>
    <source>
        <strain evidence="1">1</strain>
    </source>
</reference>
<accession>A0A2N9JIC0</accession>
<keyword evidence="2" id="KW-1185">Reference proteome</keyword>
<dbReference type="Proteomes" id="UP000238164">
    <property type="component" value="Chromosome 1"/>
</dbReference>
<organism evidence="1 2">
    <name type="scientific">Micropruina glycogenica</name>
    <dbReference type="NCBI Taxonomy" id="75385"/>
    <lineage>
        <taxon>Bacteria</taxon>
        <taxon>Bacillati</taxon>
        <taxon>Actinomycetota</taxon>
        <taxon>Actinomycetes</taxon>
        <taxon>Propionibacteriales</taxon>
        <taxon>Nocardioidaceae</taxon>
        <taxon>Micropruina</taxon>
    </lineage>
</organism>
<proteinExistence type="predicted"/>